<feature type="transmembrane region" description="Helical" evidence="1">
    <location>
        <begin position="217"/>
        <end position="238"/>
    </location>
</feature>
<dbReference type="PANTHER" id="PTHR40033">
    <property type="entry name" value="NA(+)-MALATE SYMPORTER"/>
    <property type="match status" value="1"/>
</dbReference>
<dbReference type="GO" id="GO:0016020">
    <property type="term" value="C:membrane"/>
    <property type="evidence" value="ECO:0007669"/>
    <property type="project" value="InterPro"/>
</dbReference>
<dbReference type="EMBL" id="CP024964">
    <property type="protein sequence ID" value="ATZ17631.1"/>
    <property type="molecule type" value="Genomic_DNA"/>
</dbReference>
<feature type="transmembrane region" description="Helical" evidence="1">
    <location>
        <begin position="412"/>
        <end position="433"/>
    </location>
</feature>
<keyword evidence="1" id="KW-0472">Membrane</keyword>
<feature type="transmembrane region" description="Helical" evidence="1">
    <location>
        <begin position="499"/>
        <end position="517"/>
    </location>
</feature>
<keyword evidence="3" id="KW-1185">Reference proteome</keyword>
<dbReference type="GO" id="GO:0008514">
    <property type="term" value="F:organic anion transmembrane transporter activity"/>
    <property type="evidence" value="ECO:0007669"/>
    <property type="project" value="InterPro"/>
</dbReference>
<evidence type="ECO:0000313" key="3">
    <source>
        <dbReference type="Proteomes" id="UP000231896"/>
    </source>
</evidence>
<name>A0A2K8NY03_9MOLU</name>
<feature type="transmembrane region" description="Helical" evidence="1">
    <location>
        <begin position="465"/>
        <end position="487"/>
    </location>
</feature>
<feature type="transmembrane region" description="Helical" evidence="1">
    <location>
        <begin position="345"/>
        <end position="366"/>
    </location>
</feature>
<evidence type="ECO:0000313" key="2">
    <source>
        <dbReference type="EMBL" id="ATZ17631.1"/>
    </source>
</evidence>
<feature type="transmembrane region" description="Helical" evidence="1">
    <location>
        <begin position="559"/>
        <end position="578"/>
    </location>
</feature>
<feature type="transmembrane region" description="Helical" evidence="1">
    <location>
        <begin position="529"/>
        <end position="547"/>
    </location>
</feature>
<dbReference type="OrthoDB" id="8584824at2"/>
<sequence>MEFMFTPEEMQRFQLKKEAGQAKIDKSKVKLNKIQEKNELIIEKHLAKENLRHTKELDKLETKRKKKLSTLSTKNVSIEITDEIVKFYDSKIAKENELYKIAIKNLTLAKQDLLNGIESSNANNIKVYLESINVKISKVNWKRNWKKLKEKELTKDKKEATYKLYEESDKKYKPLQIKVDEMIENFKLQWSTFKLKTEVKINKTSQYTWKDWINVKIWTIPAWLAFTFLAIIITAILTKSVESNMIYAPAILLIIAVFAGSIFSKIPVWKKYFGGAVMGSMFIAAFLVYFNVLGPEANAAGQEVYASIKAWFKNQDFLSLYISVLLVGAVLLMPRKLIIKATGGFLVIIVAGSLLGLLLAMMSTLVTGMSMQNLILNYTLPILADGNGGGIQPIGKIAEANGYDSGVWMSRALAISTLASILSVIAAAIVSGIGKSKPSLSGNGKLMLTDIHTVYRTAKVNDRNIAAAFLLILVIYIASDILAKAVFTEARVGILIPNFAWMIILCLLANLLDVVPLEMRLGAEKINKFISKQTTWLLMVGVGILFIDLKEFISALNPTSILVCVLFVLGAVVGPMLLAKVLKFNCVEAAVSAGLCMTAQGGSGAIAVLGTSERMNLMPFGQITCRIAGSLILVFAAIAFSKWPGPNPVAALV</sequence>
<feature type="transmembrane region" description="Helical" evidence="1">
    <location>
        <begin position="272"/>
        <end position="292"/>
    </location>
</feature>
<dbReference type="InterPro" id="IPR004679">
    <property type="entry name" value="2-OHcarboxylate_transport"/>
</dbReference>
<dbReference type="PANTHER" id="PTHR40033:SF1">
    <property type="entry name" value="CITRATE-SODIUM SYMPORTER"/>
    <property type="match status" value="1"/>
</dbReference>
<keyword evidence="1" id="KW-0812">Transmembrane</keyword>
<dbReference type="RefSeq" id="WP_028123940.1">
    <property type="nucleotide sequence ID" value="NZ_CP024964.1"/>
</dbReference>
<feature type="transmembrane region" description="Helical" evidence="1">
    <location>
        <begin position="317"/>
        <end position="333"/>
    </location>
</feature>
<organism evidence="2 3">
    <name type="scientific">Mesoplasma melaleucae</name>
    <dbReference type="NCBI Taxonomy" id="81459"/>
    <lineage>
        <taxon>Bacteria</taxon>
        <taxon>Bacillati</taxon>
        <taxon>Mycoplasmatota</taxon>
        <taxon>Mollicutes</taxon>
        <taxon>Entomoplasmatales</taxon>
        <taxon>Entomoplasmataceae</taxon>
        <taxon>Mesoplasma</taxon>
    </lineage>
</organism>
<evidence type="ECO:0000256" key="1">
    <source>
        <dbReference type="SAM" id="Phobius"/>
    </source>
</evidence>
<dbReference type="Proteomes" id="UP000231896">
    <property type="component" value="Chromosome"/>
</dbReference>
<gene>
    <name evidence="2" type="primary">citS</name>
    <name evidence="2" type="ORF">EMELA_v1c00390</name>
</gene>
<keyword evidence="1" id="KW-1133">Transmembrane helix</keyword>
<proteinExistence type="predicted"/>
<feature type="transmembrane region" description="Helical" evidence="1">
    <location>
        <begin position="623"/>
        <end position="643"/>
    </location>
</feature>
<dbReference type="Pfam" id="PF03390">
    <property type="entry name" value="2HCT"/>
    <property type="match status" value="1"/>
</dbReference>
<feature type="transmembrane region" description="Helical" evidence="1">
    <location>
        <begin position="244"/>
        <end position="263"/>
    </location>
</feature>
<dbReference type="AlphaFoldDB" id="A0A2K8NY03"/>
<accession>A0A2K8NY03</accession>
<protein>
    <submittedName>
        <fullName evidence="2">Citrate:sodium symporter</fullName>
    </submittedName>
</protein>
<dbReference type="KEGG" id="eml:EMELA_v1c00390"/>
<reference evidence="2 3" key="1">
    <citation type="submission" date="2017-11" db="EMBL/GenBank/DDBJ databases">
        <title>Genome sequence of Entomoplasma melaleucae M1 (ATCC 49191).</title>
        <authorList>
            <person name="Lo W.-S."/>
            <person name="Gasparich G.E."/>
            <person name="Kuo C.-H."/>
        </authorList>
    </citation>
    <scope>NUCLEOTIDE SEQUENCE [LARGE SCALE GENOMIC DNA]</scope>
    <source>
        <strain evidence="2 3">M1</strain>
    </source>
</reference>